<dbReference type="EMBL" id="BSXW01000046">
    <property type="protein sequence ID" value="GMF10530.1"/>
    <property type="molecule type" value="Genomic_DNA"/>
</dbReference>
<dbReference type="Proteomes" id="UP001165083">
    <property type="component" value="Unassembled WGS sequence"/>
</dbReference>
<keyword evidence="2" id="KW-1185">Reference proteome</keyword>
<evidence type="ECO:0000313" key="1">
    <source>
        <dbReference type="EMBL" id="GMF10530.1"/>
    </source>
</evidence>
<proteinExistence type="predicted"/>
<reference evidence="1" key="1">
    <citation type="submission" date="2023-04" db="EMBL/GenBank/DDBJ databases">
        <title>Phytophthora lilii NBRC 32176.</title>
        <authorList>
            <person name="Ichikawa N."/>
            <person name="Sato H."/>
            <person name="Tonouchi N."/>
        </authorList>
    </citation>
    <scope>NUCLEOTIDE SEQUENCE</scope>
    <source>
        <strain evidence="1">NBRC 32176</strain>
    </source>
</reference>
<protein>
    <submittedName>
        <fullName evidence="1">Unnamed protein product</fullName>
    </submittedName>
</protein>
<organism evidence="1 2">
    <name type="scientific">Phytophthora lilii</name>
    <dbReference type="NCBI Taxonomy" id="2077276"/>
    <lineage>
        <taxon>Eukaryota</taxon>
        <taxon>Sar</taxon>
        <taxon>Stramenopiles</taxon>
        <taxon>Oomycota</taxon>
        <taxon>Peronosporomycetes</taxon>
        <taxon>Peronosporales</taxon>
        <taxon>Peronosporaceae</taxon>
        <taxon>Phytophthora</taxon>
    </lineage>
</organism>
<gene>
    <name evidence="1" type="ORF">Plil01_000132600</name>
</gene>
<comment type="caution">
    <text evidence="1">The sequence shown here is derived from an EMBL/GenBank/DDBJ whole genome shotgun (WGS) entry which is preliminary data.</text>
</comment>
<accession>A0A9W6TDS3</accession>
<evidence type="ECO:0000313" key="2">
    <source>
        <dbReference type="Proteomes" id="UP001165083"/>
    </source>
</evidence>
<name>A0A9W6TDS3_9STRA</name>
<dbReference type="AlphaFoldDB" id="A0A9W6TDS3"/>
<sequence>MREAPQDVLEDLPTPYRSSLQLVIISKAKDGSWHLKHFGREDASLTSWDEALRNVKEDRPVPVKISSTGWIIPVI</sequence>